<dbReference type="Proteomes" id="UP000315648">
    <property type="component" value="Unassembled WGS sequence"/>
</dbReference>
<reference evidence="1 2" key="1">
    <citation type="submission" date="2019-07" db="EMBL/GenBank/DDBJ databases">
        <title>Description of 53C-WASEF.</title>
        <authorList>
            <person name="Pitt A."/>
            <person name="Hahn M.W."/>
        </authorList>
    </citation>
    <scope>NUCLEOTIDE SEQUENCE [LARGE SCALE GENOMIC DNA]</scope>
    <source>
        <strain evidence="1 2">53C-WASEF</strain>
    </source>
</reference>
<evidence type="ECO:0000313" key="2">
    <source>
        <dbReference type="Proteomes" id="UP000315648"/>
    </source>
</evidence>
<accession>A0A556QP35</accession>
<dbReference type="InterPro" id="IPR021272">
    <property type="entry name" value="DUF2851"/>
</dbReference>
<protein>
    <submittedName>
        <fullName evidence="1">DUF2851 family protein</fullName>
    </submittedName>
</protein>
<dbReference type="OrthoDB" id="148404at2"/>
<proteinExistence type="predicted"/>
<gene>
    <name evidence="1" type="ORF">FPL22_03630</name>
</gene>
<dbReference type="AlphaFoldDB" id="A0A556QP35"/>
<name>A0A556QP35_9BACT</name>
<comment type="caution">
    <text evidence="1">The sequence shown here is derived from an EMBL/GenBank/DDBJ whole genome shotgun (WGS) entry which is preliminary data.</text>
</comment>
<evidence type="ECO:0000313" key="1">
    <source>
        <dbReference type="EMBL" id="TSJ78403.1"/>
    </source>
</evidence>
<organism evidence="1 2">
    <name type="scientific">Rariglobus hedericola</name>
    <dbReference type="NCBI Taxonomy" id="2597822"/>
    <lineage>
        <taxon>Bacteria</taxon>
        <taxon>Pseudomonadati</taxon>
        <taxon>Verrucomicrobiota</taxon>
        <taxon>Opitutia</taxon>
        <taxon>Opitutales</taxon>
        <taxon>Opitutaceae</taxon>
        <taxon>Rariglobus</taxon>
    </lineage>
</organism>
<sequence length="412" mass="45272">MSMSSVKSVETATVAEVQGLYGTFSFPERLLQKIWQRGDFDLTATRLSDGRAIKILYAGKWNHLGGPDFSAARLSIDGRELTGDVELHLHARDWVAHGHAGDPAYGNVVLHVVLFPCAELETNGVGGRKIPVLCLLPLLHHGLEEYAAEEAMEHLAGRPLHQAQEVLGALSNEELNTLLSAHAKQRWTGKVHFAGERIKRLGWEGACHHAALEVLGYRFNRAPMLSVATLYPLVEWTEGRVDPARVFEEMADRWSVQGVRPLNHPRLRLRQYAEWCTLRPDWVVRLREDAGLRDMAAASTSSASINTGEWRRTVRLTAQRLRVQDQVCGGVVSGSRLDNLVCDGFLPLLAAQTGLNFQPVWAGWYAGDAPEALAGVLQALGVFGARGQPAAQGPIQGLLGWMLAREGELRGA</sequence>
<keyword evidence="2" id="KW-1185">Reference proteome</keyword>
<dbReference type="EMBL" id="VMBG01000001">
    <property type="protein sequence ID" value="TSJ78403.1"/>
    <property type="molecule type" value="Genomic_DNA"/>
</dbReference>
<dbReference type="Pfam" id="PF11013">
    <property type="entry name" value="DUF2851"/>
    <property type="match status" value="1"/>
</dbReference>